<organism evidence="1 2">
    <name type="scientific">Penicillium cataractarum</name>
    <dbReference type="NCBI Taxonomy" id="2100454"/>
    <lineage>
        <taxon>Eukaryota</taxon>
        <taxon>Fungi</taxon>
        <taxon>Dikarya</taxon>
        <taxon>Ascomycota</taxon>
        <taxon>Pezizomycotina</taxon>
        <taxon>Eurotiomycetes</taxon>
        <taxon>Eurotiomycetidae</taxon>
        <taxon>Eurotiales</taxon>
        <taxon>Aspergillaceae</taxon>
        <taxon>Penicillium</taxon>
    </lineage>
</organism>
<gene>
    <name evidence="1" type="ORF">N7496_010147</name>
</gene>
<sequence length="68" mass="7947">MTHLSLTGDTKIINAERIFMRQFKNQLELQRALSGDKLLALFGDTLLRHVLVKECVRRQATRRQCHNL</sequence>
<dbReference type="AlphaFoldDB" id="A0A9W9V1N4"/>
<evidence type="ECO:0000313" key="1">
    <source>
        <dbReference type="EMBL" id="KAJ5364434.1"/>
    </source>
</evidence>
<comment type="caution">
    <text evidence="1">The sequence shown here is derived from an EMBL/GenBank/DDBJ whole genome shotgun (WGS) entry which is preliminary data.</text>
</comment>
<evidence type="ECO:0000313" key="2">
    <source>
        <dbReference type="Proteomes" id="UP001147782"/>
    </source>
</evidence>
<protein>
    <submittedName>
        <fullName evidence="1">Ribonuclease III domain-containing protein</fullName>
    </submittedName>
</protein>
<proteinExistence type="predicted"/>
<dbReference type="OrthoDB" id="67027at2759"/>
<dbReference type="RefSeq" id="XP_056552060.1">
    <property type="nucleotide sequence ID" value="XM_056703060.1"/>
</dbReference>
<dbReference type="EMBL" id="JAPZBS010000008">
    <property type="protein sequence ID" value="KAJ5364434.1"/>
    <property type="molecule type" value="Genomic_DNA"/>
</dbReference>
<keyword evidence="2" id="KW-1185">Reference proteome</keyword>
<name>A0A9W9V1N4_9EURO</name>
<dbReference type="Proteomes" id="UP001147782">
    <property type="component" value="Unassembled WGS sequence"/>
</dbReference>
<accession>A0A9W9V1N4</accession>
<reference evidence="1" key="2">
    <citation type="journal article" date="2023" name="IMA Fungus">
        <title>Comparative genomic study of the Penicillium genus elucidates a diverse pangenome and 15 lateral gene transfer events.</title>
        <authorList>
            <person name="Petersen C."/>
            <person name="Sorensen T."/>
            <person name="Nielsen M.R."/>
            <person name="Sondergaard T.E."/>
            <person name="Sorensen J.L."/>
            <person name="Fitzpatrick D.A."/>
            <person name="Frisvad J.C."/>
            <person name="Nielsen K.L."/>
        </authorList>
    </citation>
    <scope>NUCLEOTIDE SEQUENCE</scope>
    <source>
        <strain evidence="1">IBT 29864</strain>
    </source>
</reference>
<reference evidence="1" key="1">
    <citation type="submission" date="2022-11" db="EMBL/GenBank/DDBJ databases">
        <authorList>
            <person name="Petersen C."/>
        </authorList>
    </citation>
    <scope>NUCLEOTIDE SEQUENCE</scope>
    <source>
        <strain evidence="1">IBT 29864</strain>
    </source>
</reference>
<dbReference type="GeneID" id="81442239"/>